<name>A0A455LM40_9CAUD</name>
<dbReference type="Proteomes" id="UP000292006">
    <property type="component" value="Segment"/>
</dbReference>
<accession>A0A455LM40</accession>
<feature type="region of interest" description="Disordered" evidence="1">
    <location>
        <begin position="481"/>
        <end position="520"/>
    </location>
</feature>
<evidence type="ECO:0000313" key="2">
    <source>
        <dbReference type="EMBL" id="AYP69997.1"/>
    </source>
</evidence>
<protein>
    <submittedName>
        <fullName evidence="2">Portal protein</fullName>
    </submittedName>
</protein>
<feature type="compositionally biased region" description="Polar residues" evidence="1">
    <location>
        <begin position="504"/>
        <end position="514"/>
    </location>
</feature>
<feature type="region of interest" description="Disordered" evidence="1">
    <location>
        <begin position="1"/>
        <end position="28"/>
    </location>
</feature>
<reference evidence="2 3" key="1">
    <citation type="journal article" date="2019" name="PLoS ONE">
        <title>Mycobacteriophage CRB2 defines a new subcluster in mycobacteriophage classification.</title>
        <authorList>
            <person name="Suarez C.A."/>
            <person name="Franceschelli J.J."/>
            <person name="Morbidoni H.R."/>
        </authorList>
    </citation>
    <scope>NUCLEOTIDE SEQUENCE [LARGE SCALE GENOMIC DNA]</scope>
</reference>
<evidence type="ECO:0000256" key="1">
    <source>
        <dbReference type="SAM" id="MobiDB-lite"/>
    </source>
</evidence>
<dbReference type="EMBL" id="MK059749">
    <property type="protein sequence ID" value="AYP69997.1"/>
    <property type="molecule type" value="Genomic_DNA"/>
</dbReference>
<proteinExistence type="predicted"/>
<keyword evidence="3" id="KW-1185">Reference proteome</keyword>
<evidence type="ECO:0000313" key="3">
    <source>
        <dbReference type="Proteomes" id="UP000292006"/>
    </source>
</evidence>
<gene>
    <name evidence="2" type="ORF">CRB2_11</name>
</gene>
<organism evidence="2 3">
    <name type="scientific">Mycobacterium phage CRB2</name>
    <dbReference type="NCBI Taxonomy" id="2483623"/>
    <lineage>
        <taxon>Viruses</taxon>
        <taxon>Duplodnaviria</taxon>
        <taxon>Heunggongvirae</taxon>
        <taxon>Uroviricota</taxon>
        <taxon>Caudoviricetes</taxon>
        <taxon>Bclasvirinae</taxon>
        <taxon>Quesadillavirus</taxon>
        <taxon>Quesadillavirus CRB2</taxon>
    </lineage>
</organism>
<sequence length="625" mass="68205">MAASNLRVVRRPKGSPARRSLTAASQPIDDPVKQLRGTMVADGRGSWQVEAWELLDLVGELRYYVGWRAGSCSRVRLIASEIDEQTGLPTGAVDEDSAEAMRVAEIVKAIAGGPLGQAQMIKRLAECLTVPGEVWLAILIRDDGELWLPVTREEMKAKPGGGTDIEMPDGKMHPYNPANDALIRIWNPRPRRAKEADSPVRACLDPLREIVRTSKKIKNASKSRLIGNGVLFLPQEMSLPAAQAPVPEGQAQVPGAPVPVVQGVPAADQLNNLLYNVAKVSIEDEDSQAAFIPIMATVPGEHLKNVQHIRFGNDVTEVEIKTRNDAIARLAMGLDVSPERLLGLGTNSNHWSAWQIGDEDVQLHISPVMETICAAINREVLRIVLQRENIDPAKYVLWYDASQLTVDPDKTDEATAAKDHGAINNEAYRRYLGLGDEDGYDFSSLEGWKVWAQDAVAMNPELITTLLPLLDAEIQALDFPQPVALPPGQNDPNAEPDADEPSGADQQSEPTTEDSAAANLRPAMPAEMILAERMLVTRALELAGKRRANTNALKSRLAGLPAHDYHRVLGPVPEADIARLTSGWDTALEDHAISMLGLDTEELRARARQIIRRELTAPVIDAEVS</sequence>